<evidence type="ECO:0000256" key="7">
    <source>
        <dbReference type="HAMAP-Rule" id="MF_01884"/>
    </source>
</evidence>
<evidence type="ECO:0000259" key="9">
    <source>
        <dbReference type="PROSITE" id="PS51856"/>
    </source>
</evidence>
<keyword evidence="4 7" id="KW-0694">RNA-binding</keyword>
<evidence type="ECO:0000313" key="10">
    <source>
        <dbReference type="EMBL" id="WIY01332.1"/>
    </source>
</evidence>
<protein>
    <recommendedName>
        <fullName evidence="7">Transcription termination factor Rho</fullName>
        <ecNumber evidence="7">3.6.4.-</ecNumber>
    </recommendedName>
    <alternativeName>
        <fullName evidence="7">ATP-dependent helicase Rho</fullName>
    </alternativeName>
</protein>
<keyword evidence="7" id="KW-0547">Nucleotide-binding</keyword>
<evidence type="ECO:0000256" key="5">
    <source>
        <dbReference type="ARBA" id="ARBA00023015"/>
    </source>
</evidence>
<dbReference type="InterPro" id="IPR012340">
    <property type="entry name" value="NA-bd_OB-fold"/>
</dbReference>
<dbReference type="Pfam" id="PF07497">
    <property type="entry name" value="Rho_RNA_bind"/>
    <property type="match status" value="1"/>
</dbReference>
<keyword evidence="1 7" id="KW-0806">Transcription termination</keyword>
<dbReference type="InterPro" id="IPR004665">
    <property type="entry name" value="Term_rho"/>
</dbReference>
<dbReference type="GO" id="GO:0016787">
    <property type="term" value="F:hydrolase activity"/>
    <property type="evidence" value="ECO:0007669"/>
    <property type="project" value="UniProtKB-KW"/>
</dbReference>
<comment type="caution">
    <text evidence="7">Lacks conserved residue(s) required for the propagation of feature annotation.</text>
</comment>
<keyword evidence="3 7" id="KW-0347">Helicase</keyword>
<dbReference type="KEGG" id="amog:QRX60_46125"/>
<dbReference type="RefSeq" id="WP_285997783.1">
    <property type="nucleotide sequence ID" value="NZ_CP127295.1"/>
</dbReference>
<dbReference type="InterPro" id="IPR011113">
    <property type="entry name" value="Rho_RNA-bd"/>
</dbReference>
<dbReference type="GO" id="GO:0008186">
    <property type="term" value="F:ATP-dependent activity, acting on RNA"/>
    <property type="evidence" value="ECO:0007669"/>
    <property type="project" value="InterPro"/>
</dbReference>
<evidence type="ECO:0000256" key="3">
    <source>
        <dbReference type="ARBA" id="ARBA00022806"/>
    </source>
</evidence>
<dbReference type="SUPFAM" id="SSF52540">
    <property type="entry name" value="P-loop containing nucleoside triphosphate hydrolases"/>
    <property type="match status" value="1"/>
</dbReference>
<dbReference type="EMBL" id="CP127295">
    <property type="protein sequence ID" value="WIY01332.1"/>
    <property type="molecule type" value="Genomic_DNA"/>
</dbReference>
<comment type="function">
    <text evidence="7">Facilitates transcription termination by a mechanism that involves Rho binding to the nascent RNA, activation of Rho's RNA-dependent ATPase activity, and release of the mRNA from the DNA template.</text>
</comment>
<feature type="binding site" evidence="7">
    <location>
        <begin position="100"/>
        <end position="105"/>
    </location>
    <ligand>
        <name>ATP</name>
        <dbReference type="ChEBI" id="CHEBI:30616"/>
    </ligand>
</feature>
<reference evidence="10 11" key="1">
    <citation type="submission" date="2023-06" db="EMBL/GenBank/DDBJ databases">
        <authorList>
            <person name="Oyuntsetseg B."/>
            <person name="Kim S.B."/>
        </authorList>
    </citation>
    <scope>NUCLEOTIDE SEQUENCE [LARGE SCALE GENOMIC DNA]</scope>
    <source>
        <strain evidence="10 11">4-36</strain>
    </source>
</reference>
<dbReference type="Pfam" id="PF00006">
    <property type="entry name" value="ATP-synt_ab"/>
    <property type="match status" value="1"/>
</dbReference>
<dbReference type="InterPro" id="IPR027417">
    <property type="entry name" value="P-loop_NTPase"/>
</dbReference>
<dbReference type="PANTHER" id="PTHR46425">
    <property type="entry name" value="TRANSCRIPTION TERMINATION FACTOR RHO"/>
    <property type="match status" value="1"/>
</dbReference>
<feature type="binding site" evidence="7">
    <location>
        <position position="143"/>
    </location>
    <ligand>
        <name>ATP</name>
        <dbReference type="ChEBI" id="CHEBI:30616"/>
    </ligand>
</feature>
<dbReference type="GO" id="GO:0005524">
    <property type="term" value="F:ATP binding"/>
    <property type="evidence" value="ECO:0007669"/>
    <property type="project" value="UniProtKB-UniRule"/>
</dbReference>
<evidence type="ECO:0000256" key="8">
    <source>
        <dbReference type="PROSITE-ProRule" id="PRU01203"/>
    </source>
</evidence>
<dbReference type="SMART" id="SM00382">
    <property type="entry name" value="AAA"/>
    <property type="match status" value="1"/>
</dbReference>
<dbReference type="PANTHER" id="PTHR46425:SF1">
    <property type="entry name" value="TRANSCRIPTION TERMINATION FACTOR RHO"/>
    <property type="match status" value="1"/>
</dbReference>
<dbReference type="GO" id="GO:0003723">
    <property type="term" value="F:RNA binding"/>
    <property type="evidence" value="ECO:0007669"/>
    <property type="project" value="UniProtKB-UniRule"/>
</dbReference>
<organism evidence="10 11">
    <name type="scientific">Amycolatopsis mongoliensis</name>
    <dbReference type="NCBI Taxonomy" id="715475"/>
    <lineage>
        <taxon>Bacteria</taxon>
        <taxon>Bacillati</taxon>
        <taxon>Actinomycetota</taxon>
        <taxon>Actinomycetes</taxon>
        <taxon>Pseudonocardiales</taxon>
        <taxon>Pseudonocardiaceae</taxon>
        <taxon>Amycolatopsis</taxon>
    </lineage>
</organism>
<keyword evidence="5 7" id="KW-0805">Transcription regulation</keyword>
<keyword evidence="11" id="KW-1185">Reference proteome</keyword>
<keyword evidence="2 7" id="KW-0378">Hydrolase</keyword>
<dbReference type="NCBIfam" id="NF006886">
    <property type="entry name" value="PRK09376.1"/>
    <property type="match status" value="1"/>
</dbReference>
<evidence type="ECO:0000256" key="1">
    <source>
        <dbReference type="ARBA" id="ARBA00022472"/>
    </source>
</evidence>
<name>A0A9Y2JQ39_9PSEU</name>
<feature type="domain" description="Rho RNA-BD" evidence="9">
    <location>
        <begin position="1"/>
        <end position="59"/>
    </location>
</feature>
<comment type="similarity">
    <text evidence="7 8">Belongs to the Rho family.</text>
</comment>
<sequence>MPFHGILDLSGKTAFVRTGYRPCPDDIALPLSVVRKHKLRPGDEITGTTEEITSVNGADPAEPRPDFADLVPVHPDQRLLLETTPTRLLPRVLDLVTPLGKGQRALIVSPPKAGKTTTLREIGHGISVNHPECRLMVLLADERPEEVTDLRRTVRGEVIASTFDRPPAEHIAVAELAVERAKRLVERGEDVVLLLDSLTRLGRAYNLSARPSGRTLSGGVDAAALQPMKRILGAARNLEGGGSLTIVASALVETGSLADTVFFEELKSTGNAELKLDRKTAERRTFPAVDVAASGTRREELLVTPGELVAMREVRRALQGPHAIEQLLDQLRKTGSNAEFLLRVTGAAAAAMPAAA</sequence>
<dbReference type="GO" id="GO:0004386">
    <property type="term" value="F:helicase activity"/>
    <property type="evidence" value="ECO:0007669"/>
    <property type="project" value="UniProtKB-UniRule"/>
</dbReference>
<keyword evidence="6 7" id="KW-0804">Transcription</keyword>
<accession>A0A9Y2JQ39</accession>
<dbReference type="Proteomes" id="UP001239397">
    <property type="component" value="Chromosome"/>
</dbReference>
<comment type="subunit">
    <text evidence="7">Homohexamer. The homohexamer assembles into an open ring structure.</text>
</comment>
<dbReference type="Gene3D" id="2.40.50.140">
    <property type="entry name" value="Nucleic acid-binding proteins"/>
    <property type="match status" value="1"/>
</dbReference>
<dbReference type="AlphaFoldDB" id="A0A9Y2JQ39"/>
<proteinExistence type="inferred from homology"/>
<dbReference type="InterPro" id="IPR000194">
    <property type="entry name" value="ATPase_F1/V1/A1_a/bsu_nucl-bd"/>
</dbReference>
<gene>
    <name evidence="7 10" type="primary">rho</name>
    <name evidence="10" type="ORF">QRX60_46125</name>
</gene>
<evidence type="ECO:0000256" key="6">
    <source>
        <dbReference type="ARBA" id="ARBA00023163"/>
    </source>
</evidence>
<keyword evidence="7" id="KW-0067">ATP-binding</keyword>
<feature type="binding site" evidence="7">
    <location>
        <begin position="112"/>
        <end position="117"/>
    </location>
    <ligand>
        <name>ATP</name>
        <dbReference type="ChEBI" id="CHEBI:30616"/>
    </ligand>
</feature>
<dbReference type="EC" id="3.6.4.-" evidence="7"/>
<dbReference type="GO" id="GO:0006353">
    <property type="term" value="P:DNA-templated transcription termination"/>
    <property type="evidence" value="ECO:0007669"/>
    <property type="project" value="UniProtKB-UniRule"/>
</dbReference>
<dbReference type="HAMAP" id="MF_01884">
    <property type="entry name" value="Rho"/>
    <property type="match status" value="1"/>
</dbReference>
<dbReference type="PROSITE" id="PS51856">
    <property type="entry name" value="RHO_RNA_BD"/>
    <property type="match status" value="1"/>
</dbReference>
<dbReference type="Gene3D" id="3.40.50.300">
    <property type="entry name" value="P-loop containing nucleotide triphosphate hydrolases"/>
    <property type="match status" value="1"/>
</dbReference>
<evidence type="ECO:0000256" key="2">
    <source>
        <dbReference type="ARBA" id="ARBA00022801"/>
    </source>
</evidence>
<dbReference type="InterPro" id="IPR003593">
    <property type="entry name" value="AAA+_ATPase"/>
</dbReference>
<evidence type="ECO:0000313" key="11">
    <source>
        <dbReference type="Proteomes" id="UP001239397"/>
    </source>
</evidence>
<evidence type="ECO:0000256" key="4">
    <source>
        <dbReference type="ARBA" id="ARBA00022884"/>
    </source>
</evidence>